<dbReference type="Gene3D" id="3.40.50.1000">
    <property type="entry name" value="HAD superfamily/HAD-like"/>
    <property type="match status" value="1"/>
</dbReference>
<dbReference type="EMBL" id="JAJDKQ010000026">
    <property type="protein sequence ID" value="MCB8562624.1"/>
    <property type="molecule type" value="Genomic_DNA"/>
</dbReference>
<dbReference type="GO" id="GO:0005829">
    <property type="term" value="C:cytosol"/>
    <property type="evidence" value="ECO:0007669"/>
    <property type="project" value="TreeGrafter"/>
</dbReference>
<dbReference type="RefSeq" id="WP_158561401.1">
    <property type="nucleotide sequence ID" value="NZ_JAJDKQ010000026.1"/>
</dbReference>
<dbReference type="GO" id="GO:0016791">
    <property type="term" value="F:phosphatase activity"/>
    <property type="evidence" value="ECO:0007669"/>
    <property type="project" value="TreeGrafter"/>
</dbReference>
<dbReference type="InterPro" id="IPR036412">
    <property type="entry name" value="HAD-like_sf"/>
</dbReference>
<dbReference type="SUPFAM" id="SSF56784">
    <property type="entry name" value="HAD-like"/>
    <property type="match status" value="1"/>
</dbReference>
<keyword evidence="1" id="KW-0378">Hydrolase</keyword>
<dbReference type="Gene3D" id="3.30.1240.10">
    <property type="match status" value="1"/>
</dbReference>
<comment type="caution">
    <text evidence="1">The sequence shown here is derived from an EMBL/GenBank/DDBJ whole genome shotgun (WGS) entry which is preliminary data.</text>
</comment>
<dbReference type="Proteomes" id="UP001197827">
    <property type="component" value="Unassembled WGS sequence"/>
</dbReference>
<gene>
    <name evidence="1" type="ORF">LJD74_11555</name>
</gene>
<protein>
    <submittedName>
        <fullName evidence="1">HAD family hydrolase</fullName>
    </submittedName>
</protein>
<name>A0AAW4VJF5_9FIRM</name>
<dbReference type="Pfam" id="PF08282">
    <property type="entry name" value="Hydrolase_3"/>
    <property type="match status" value="1"/>
</dbReference>
<proteinExistence type="predicted"/>
<dbReference type="PANTHER" id="PTHR10000:SF8">
    <property type="entry name" value="HAD SUPERFAMILY HYDROLASE-LIKE, TYPE 3"/>
    <property type="match status" value="1"/>
</dbReference>
<evidence type="ECO:0000313" key="1">
    <source>
        <dbReference type="EMBL" id="MCB8562624.1"/>
    </source>
</evidence>
<dbReference type="GO" id="GO:0000287">
    <property type="term" value="F:magnesium ion binding"/>
    <property type="evidence" value="ECO:0007669"/>
    <property type="project" value="TreeGrafter"/>
</dbReference>
<dbReference type="InterPro" id="IPR023214">
    <property type="entry name" value="HAD_sf"/>
</dbReference>
<sequence length="245" mass="28012">MNKILFSDFDGTLFFKEGFHQEDIEAIKTFQSKGNKFALCTGRPLGGVNALMKGKIIPDYYVLCTGGLVLDKNYQVIYAQEIPFELVKEVCQKYENETIIGPHCLDEKYLYFKYVQNDAPSYIKQFDSIDEFKNRKIYSFSLIESTRAKEITKEINENYPSLHAFQNVNAIDVVKRGCSKGNGILEITKLISDETAGIGDSYNDLEMFKVVNQSFTFKTSPKDIQQQTRYTVSSVKMAIDILNKE</sequence>
<accession>A0AAW4VJF5</accession>
<evidence type="ECO:0000313" key="2">
    <source>
        <dbReference type="Proteomes" id="UP001197827"/>
    </source>
</evidence>
<dbReference type="AlphaFoldDB" id="A0AAW4VJF5"/>
<dbReference type="PANTHER" id="PTHR10000">
    <property type="entry name" value="PHOSPHOSERINE PHOSPHATASE"/>
    <property type="match status" value="1"/>
</dbReference>
<dbReference type="NCBIfam" id="TIGR01484">
    <property type="entry name" value="HAD-SF-IIB"/>
    <property type="match status" value="1"/>
</dbReference>
<dbReference type="InterPro" id="IPR006379">
    <property type="entry name" value="HAD-SF_hydro_IIB"/>
</dbReference>
<organism evidence="1 2">
    <name type="scientific">Faecalibacillus intestinalis</name>
    <dbReference type="NCBI Taxonomy" id="1982626"/>
    <lineage>
        <taxon>Bacteria</taxon>
        <taxon>Bacillati</taxon>
        <taxon>Bacillota</taxon>
        <taxon>Erysipelotrichia</taxon>
        <taxon>Erysipelotrichales</taxon>
        <taxon>Coprobacillaceae</taxon>
        <taxon>Faecalibacillus</taxon>
    </lineage>
</organism>
<reference evidence="1" key="1">
    <citation type="submission" date="2021-10" db="EMBL/GenBank/DDBJ databases">
        <title>Collection of gut derived symbiotic bacterial strains cultured from healthy donors.</title>
        <authorList>
            <person name="Lin H."/>
            <person name="Littmann E."/>
            <person name="Kohout C."/>
            <person name="Pamer E.G."/>
        </authorList>
    </citation>
    <scope>NUCLEOTIDE SEQUENCE</scope>
    <source>
        <strain evidence="1">DFI.5.2</strain>
    </source>
</reference>